<feature type="compositionally biased region" description="Polar residues" evidence="1">
    <location>
        <begin position="322"/>
        <end position="343"/>
    </location>
</feature>
<name>A0A5P1FB44_ASPOF</name>
<feature type="region of interest" description="Disordered" evidence="1">
    <location>
        <begin position="262"/>
        <end position="343"/>
    </location>
</feature>
<feature type="region of interest" description="Disordered" evidence="1">
    <location>
        <begin position="1"/>
        <end position="82"/>
    </location>
</feature>
<sequence length="425" mass="47775">MSERAKGKRPLVDDEDGDSHSAMEKKVRFPKGKKAKRGEGDGVVHRRDDEDEDLDAVVDPRLAAKERAKRRSQIREEELFRDQQADVSAAEVYYDENTKFEDDGIEIEPFNLKQEREEGYFDASGNYVEYVGQNQIKDAWLDNVVVDSTYAEKIPKTTIQNEEYQDLSSEDIGKIKRSIANVLQPGETIIQALKRLKGTSSDKRGKMSEGTKLMFDQLTEDAMKLMENGEYNVYHEEREIFEQEAEGYERIARARRGIFSTAEDDSKKHGEDISSNATGYEADGSSLLDRPLGTSEANTSLQVPSSKDGDQLDMFGDDEDNTTVNLQSNGTGLSSGSSPEQFPQPTLESLDYSQNFYSGETATGVESDFIYDQSSGYYYSSGLGYYYDPTSKLYCCATSGKWYSFNEQTGEYVEFQNADAPSTES</sequence>
<accession>A0A5P1FB44</accession>
<organism evidence="3 4">
    <name type="scientific">Asparagus officinalis</name>
    <name type="common">Garden asparagus</name>
    <dbReference type="NCBI Taxonomy" id="4686"/>
    <lineage>
        <taxon>Eukaryota</taxon>
        <taxon>Viridiplantae</taxon>
        <taxon>Streptophyta</taxon>
        <taxon>Embryophyta</taxon>
        <taxon>Tracheophyta</taxon>
        <taxon>Spermatophyta</taxon>
        <taxon>Magnoliopsida</taxon>
        <taxon>Liliopsida</taxon>
        <taxon>Asparagales</taxon>
        <taxon>Asparagaceae</taxon>
        <taxon>Asparagoideae</taxon>
        <taxon>Asparagus</taxon>
    </lineage>
</organism>
<feature type="compositionally biased region" description="Basic and acidic residues" evidence="1">
    <location>
        <begin position="37"/>
        <end position="48"/>
    </location>
</feature>
<dbReference type="Proteomes" id="UP000243459">
    <property type="component" value="Chromosome 3"/>
</dbReference>
<dbReference type="Pfam" id="PF17780">
    <property type="entry name" value="OCRE"/>
    <property type="match status" value="1"/>
</dbReference>
<feature type="domain" description="OCRE" evidence="2">
    <location>
        <begin position="366"/>
        <end position="414"/>
    </location>
</feature>
<proteinExistence type="predicted"/>
<protein>
    <recommendedName>
        <fullName evidence="2">OCRE domain-containing protein</fullName>
    </recommendedName>
</protein>
<dbReference type="OrthoDB" id="331341at2759"/>
<dbReference type="EMBL" id="CM007383">
    <property type="protein sequence ID" value="ONK74039.1"/>
    <property type="molecule type" value="Genomic_DNA"/>
</dbReference>
<keyword evidence="4" id="KW-1185">Reference proteome</keyword>
<dbReference type="InterPro" id="IPR039905">
    <property type="entry name" value="CD2BP2/Lin1"/>
</dbReference>
<evidence type="ECO:0000259" key="2">
    <source>
        <dbReference type="Pfam" id="PF17780"/>
    </source>
</evidence>
<dbReference type="OMA" id="KWYSYNE"/>
<dbReference type="GO" id="GO:0005682">
    <property type="term" value="C:U5 snRNP"/>
    <property type="evidence" value="ECO:0007669"/>
    <property type="project" value="InterPro"/>
</dbReference>
<evidence type="ECO:0000256" key="1">
    <source>
        <dbReference type="SAM" id="MobiDB-lite"/>
    </source>
</evidence>
<reference evidence="4" key="1">
    <citation type="journal article" date="2017" name="Nat. Commun.">
        <title>The asparagus genome sheds light on the origin and evolution of a young Y chromosome.</title>
        <authorList>
            <person name="Harkess A."/>
            <person name="Zhou J."/>
            <person name="Xu C."/>
            <person name="Bowers J.E."/>
            <person name="Van der Hulst R."/>
            <person name="Ayyampalayam S."/>
            <person name="Mercati F."/>
            <person name="Riccardi P."/>
            <person name="McKain M.R."/>
            <person name="Kakrana A."/>
            <person name="Tang H."/>
            <person name="Ray J."/>
            <person name="Groenendijk J."/>
            <person name="Arikit S."/>
            <person name="Mathioni S.M."/>
            <person name="Nakano M."/>
            <person name="Shan H."/>
            <person name="Telgmann-Rauber A."/>
            <person name="Kanno A."/>
            <person name="Yue Z."/>
            <person name="Chen H."/>
            <person name="Li W."/>
            <person name="Chen Y."/>
            <person name="Xu X."/>
            <person name="Zhang Y."/>
            <person name="Luo S."/>
            <person name="Chen H."/>
            <person name="Gao J."/>
            <person name="Mao Z."/>
            <person name="Pires J.C."/>
            <person name="Luo M."/>
            <person name="Kudrna D."/>
            <person name="Wing R.A."/>
            <person name="Meyers B.C."/>
            <person name="Yi K."/>
            <person name="Kong H."/>
            <person name="Lavrijsen P."/>
            <person name="Sunseri F."/>
            <person name="Falavigna A."/>
            <person name="Ye Y."/>
            <person name="Leebens-Mack J.H."/>
            <person name="Chen G."/>
        </authorList>
    </citation>
    <scope>NUCLEOTIDE SEQUENCE [LARGE SCALE GENOMIC DNA]</scope>
    <source>
        <strain evidence="4">cv. DH0086</strain>
    </source>
</reference>
<dbReference type="AlphaFoldDB" id="A0A5P1FB44"/>
<dbReference type="PANTHER" id="PTHR13138">
    <property type="entry name" value="PROTEIN LIN1"/>
    <property type="match status" value="1"/>
</dbReference>
<dbReference type="Gramene" id="ONK74039">
    <property type="protein sequence ID" value="ONK74039"/>
    <property type="gene ID" value="A4U43_C03F2160"/>
</dbReference>
<feature type="compositionally biased region" description="Basic and acidic residues" evidence="1">
    <location>
        <begin position="73"/>
        <end position="82"/>
    </location>
</feature>
<feature type="compositionally biased region" description="Polar residues" evidence="1">
    <location>
        <begin position="295"/>
        <end position="305"/>
    </location>
</feature>
<dbReference type="PANTHER" id="PTHR13138:SF3">
    <property type="entry name" value="CD2 ANTIGEN CYTOPLASMIC TAIL-BINDING PROTEIN 2"/>
    <property type="match status" value="1"/>
</dbReference>
<dbReference type="InterPro" id="IPR041591">
    <property type="entry name" value="OCRE"/>
</dbReference>
<gene>
    <name evidence="3" type="ORF">A4U43_C03F2160</name>
</gene>
<evidence type="ECO:0000313" key="3">
    <source>
        <dbReference type="EMBL" id="ONK74039.1"/>
    </source>
</evidence>
<feature type="compositionally biased region" description="Basic and acidic residues" evidence="1">
    <location>
        <begin position="18"/>
        <end position="27"/>
    </location>
</feature>
<evidence type="ECO:0000313" key="4">
    <source>
        <dbReference type="Proteomes" id="UP000243459"/>
    </source>
</evidence>